<dbReference type="Pfam" id="PF04542">
    <property type="entry name" value="Sigma70_r2"/>
    <property type="match status" value="1"/>
</dbReference>
<protein>
    <submittedName>
        <fullName evidence="7">RNA polymerase sigma factor</fullName>
    </submittedName>
</protein>
<sequence length="189" mass="21526">MGFAFCKKIDKQAAQNRLVVYLDRLYGYACSLTKDREYAQDLVQITAVKALTAKKIPVDESAYRAWLFTIMRNTFRDELRRNGDNTVSLEQIEEKSDLWNKIDDSYVSTNSERAIITKLSVHSSLEKLSHDHREIIMLVDVLGFSYRECADILDVPGGTIMSRISRARKSLLGIMSQGQSKSVVSSMEF</sequence>
<accession>A0A831K222</accession>
<comment type="similarity">
    <text evidence="1">Belongs to the sigma-70 factor family. ECF subfamily.</text>
</comment>
<dbReference type="PANTHER" id="PTHR43133:SF25">
    <property type="entry name" value="RNA POLYMERASE SIGMA FACTOR RFAY-RELATED"/>
    <property type="match status" value="1"/>
</dbReference>
<dbReference type="GO" id="GO:0006352">
    <property type="term" value="P:DNA-templated transcription initiation"/>
    <property type="evidence" value="ECO:0007669"/>
    <property type="project" value="InterPro"/>
</dbReference>
<dbReference type="InterPro" id="IPR007627">
    <property type="entry name" value="RNA_pol_sigma70_r2"/>
</dbReference>
<dbReference type="InterPro" id="IPR036388">
    <property type="entry name" value="WH-like_DNA-bd_sf"/>
</dbReference>
<dbReference type="GO" id="GO:0016987">
    <property type="term" value="F:sigma factor activity"/>
    <property type="evidence" value="ECO:0007669"/>
    <property type="project" value="UniProtKB-KW"/>
</dbReference>
<dbReference type="SUPFAM" id="SSF88659">
    <property type="entry name" value="Sigma3 and sigma4 domains of RNA polymerase sigma factors"/>
    <property type="match status" value="1"/>
</dbReference>
<dbReference type="InterPro" id="IPR014284">
    <property type="entry name" value="RNA_pol_sigma-70_dom"/>
</dbReference>
<evidence type="ECO:0000256" key="2">
    <source>
        <dbReference type="ARBA" id="ARBA00023015"/>
    </source>
</evidence>
<dbReference type="InterPro" id="IPR013324">
    <property type="entry name" value="RNA_pol_sigma_r3/r4-like"/>
</dbReference>
<dbReference type="EMBL" id="DRCV01000064">
    <property type="protein sequence ID" value="HDK37668.1"/>
    <property type="molecule type" value="Genomic_DNA"/>
</dbReference>
<dbReference type="CDD" id="cd06171">
    <property type="entry name" value="Sigma70_r4"/>
    <property type="match status" value="1"/>
</dbReference>
<dbReference type="AlphaFoldDB" id="A0A831K222"/>
<dbReference type="InterPro" id="IPR013325">
    <property type="entry name" value="RNA_pol_sigma_r2"/>
</dbReference>
<dbReference type="InterPro" id="IPR039425">
    <property type="entry name" value="RNA_pol_sigma-70-like"/>
</dbReference>
<evidence type="ECO:0000256" key="1">
    <source>
        <dbReference type="ARBA" id="ARBA00010641"/>
    </source>
</evidence>
<name>A0A831K222_9GAMM</name>
<dbReference type="Proteomes" id="UP000885822">
    <property type="component" value="Unassembled WGS sequence"/>
</dbReference>
<keyword evidence="4" id="KW-0804">Transcription</keyword>
<dbReference type="GO" id="GO:0003677">
    <property type="term" value="F:DNA binding"/>
    <property type="evidence" value="ECO:0007669"/>
    <property type="project" value="InterPro"/>
</dbReference>
<dbReference type="NCBIfam" id="TIGR02937">
    <property type="entry name" value="sigma70-ECF"/>
    <property type="match status" value="1"/>
</dbReference>
<gene>
    <name evidence="7" type="ORF">ENG92_01440</name>
</gene>
<feature type="domain" description="RNA polymerase sigma-70 region 2" evidence="5">
    <location>
        <begin position="21"/>
        <end position="83"/>
    </location>
</feature>
<dbReference type="Pfam" id="PF08281">
    <property type="entry name" value="Sigma70_r4_2"/>
    <property type="match status" value="1"/>
</dbReference>
<keyword evidence="2" id="KW-0805">Transcription regulation</keyword>
<keyword evidence="3" id="KW-0731">Sigma factor</keyword>
<evidence type="ECO:0000313" key="7">
    <source>
        <dbReference type="EMBL" id="HDK37668.1"/>
    </source>
</evidence>
<feature type="domain" description="RNA polymerase sigma factor 70 region 4 type 2" evidence="6">
    <location>
        <begin position="120"/>
        <end position="171"/>
    </location>
</feature>
<evidence type="ECO:0000259" key="6">
    <source>
        <dbReference type="Pfam" id="PF08281"/>
    </source>
</evidence>
<evidence type="ECO:0000256" key="3">
    <source>
        <dbReference type="ARBA" id="ARBA00023082"/>
    </source>
</evidence>
<dbReference type="InterPro" id="IPR013249">
    <property type="entry name" value="RNA_pol_sigma70_r4_t2"/>
</dbReference>
<reference evidence="7" key="1">
    <citation type="journal article" date="2020" name="mSystems">
        <title>Genome- and Community-Level Interaction Insights into Carbon Utilization and Element Cycling Functions of Hydrothermarchaeota in Hydrothermal Sediment.</title>
        <authorList>
            <person name="Zhou Z."/>
            <person name="Liu Y."/>
            <person name="Xu W."/>
            <person name="Pan J."/>
            <person name="Luo Z.H."/>
            <person name="Li M."/>
        </authorList>
    </citation>
    <scope>NUCLEOTIDE SEQUENCE [LARGE SCALE GENOMIC DNA]</scope>
    <source>
        <strain evidence="7">HyVt-26</strain>
    </source>
</reference>
<comment type="caution">
    <text evidence="7">The sequence shown here is derived from an EMBL/GenBank/DDBJ whole genome shotgun (WGS) entry which is preliminary data.</text>
</comment>
<dbReference type="PANTHER" id="PTHR43133">
    <property type="entry name" value="RNA POLYMERASE ECF-TYPE SIGMA FACTO"/>
    <property type="match status" value="1"/>
</dbReference>
<evidence type="ECO:0000259" key="5">
    <source>
        <dbReference type="Pfam" id="PF04542"/>
    </source>
</evidence>
<organism evidence="7">
    <name type="scientific">Thiolapillus brandeum</name>
    <dbReference type="NCBI Taxonomy" id="1076588"/>
    <lineage>
        <taxon>Bacteria</taxon>
        <taxon>Pseudomonadati</taxon>
        <taxon>Pseudomonadota</taxon>
        <taxon>Gammaproteobacteria</taxon>
        <taxon>Chromatiales</taxon>
        <taxon>Sedimenticolaceae</taxon>
        <taxon>Thiolapillus</taxon>
    </lineage>
</organism>
<evidence type="ECO:0000256" key="4">
    <source>
        <dbReference type="ARBA" id="ARBA00023163"/>
    </source>
</evidence>
<proteinExistence type="inferred from homology"/>
<dbReference type="SUPFAM" id="SSF88946">
    <property type="entry name" value="Sigma2 domain of RNA polymerase sigma factors"/>
    <property type="match status" value="1"/>
</dbReference>
<dbReference type="Gene3D" id="1.10.1740.10">
    <property type="match status" value="1"/>
</dbReference>
<dbReference type="Gene3D" id="1.10.10.10">
    <property type="entry name" value="Winged helix-like DNA-binding domain superfamily/Winged helix DNA-binding domain"/>
    <property type="match status" value="1"/>
</dbReference>